<reference evidence="1 2" key="1">
    <citation type="journal article" date="2011" name="PLoS Genet.">
        <title>Comparative genomic analysis of human fungal pathogens causing paracoccidioidomycosis.</title>
        <authorList>
            <person name="Desjardins C.A."/>
            <person name="Champion M.D."/>
            <person name="Holder J.W."/>
            <person name="Muszewska A."/>
            <person name="Goldberg J."/>
            <person name="Bailao A.M."/>
            <person name="Brigido M.M."/>
            <person name="Ferreira M.E."/>
            <person name="Garcia A.M."/>
            <person name="Grynberg M."/>
            <person name="Gujja S."/>
            <person name="Heiman D.I."/>
            <person name="Henn M.R."/>
            <person name="Kodira C.D."/>
            <person name="Leon-Narvaez H."/>
            <person name="Longo L.V."/>
            <person name="Ma L.J."/>
            <person name="Malavazi I."/>
            <person name="Matsuo A.L."/>
            <person name="Morais F.V."/>
            <person name="Pereira M."/>
            <person name="Rodriguez-Brito S."/>
            <person name="Sakthikumar S."/>
            <person name="Salem-Izacc S.M."/>
            <person name="Sykes S.M."/>
            <person name="Teixeira M.M."/>
            <person name="Vallejo M.C."/>
            <person name="Walter M.E."/>
            <person name="Yandava C."/>
            <person name="Young S."/>
            <person name="Zeng Q."/>
            <person name="Zucker J."/>
            <person name="Felipe M.S."/>
            <person name="Goldman G.H."/>
            <person name="Haas B.J."/>
            <person name="McEwen J.G."/>
            <person name="Nino-Vega G."/>
            <person name="Puccia R."/>
            <person name="San-Blas G."/>
            <person name="Soares C.M."/>
            <person name="Birren B.W."/>
            <person name="Cuomo C.A."/>
        </authorList>
    </citation>
    <scope>NUCLEOTIDE SEQUENCE [LARGE SCALE GENOMIC DNA]</scope>
    <source>
        <strain evidence="1 2">Pb18</strain>
    </source>
</reference>
<keyword evidence="2" id="KW-1185">Reference proteome</keyword>
<accession>A0A0A0HU20</accession>
<protein>
    <submittedName>
        <fullName evidence="1">Uncharacterized protein</fullName>
    </submittedName>
</protein>
<dbReference type="AlphaFoldDB" id="A0A0A0HU20"/>
<gene>
    <name evidence="1" type="ORF">PADG_12102</name>
</gene>
<dbReference type="KEGG" id="pbn:PADG_12102"/>
<evidence type="ECO:0000313" key="2">
    <source>
        <dbReference type="Proteomes" id="UP000001628"/>
    </source>
</evidence>
<name>A0A0A0HU20_PARBD</name>
<dbReference type="HOGENOM" id="CLU_2543206_0_0_1"/>
<dbReference type="GeneID" id="22587999"/>
<sequence>MAENPCDTDGLVKVLDERFEIKNLQARLVVNYAPPTARDIARLYIPDGRISERKITHVRDVRHQPSYSLGVGPGHMRASHCAD</sequence>
<dbReference type="EMBL" id="KN275964">
    <property type="protein sequence ID" value="KGM91788.1"/>
    <property type="molecule type" value="Genomic_DNA"/>
</dbReference>
<dbReference type="Proteomes" id="UP000001628">
    <property type="component" value="Unassembled WGS sequence"/>
</dbReference>
<evidence type="ECO:0000313" key="1">
    <source>
        <dbReference type="EMBL" id="KGM91788.1"/>
    </source>
</evidence>
<dbReference type="InParanoid" id="A0A0A0HU20"/>
<dbReference type="VEuPathDB" id="FungiDB:PADG_12102"/>
<organism evidence="1 2">
    <name type="scientific">Paracoccidioides brasiliensis (strain Pb18)</name>
    <dbReference type="NCBI Taxonomy" id="502780"/>
    <lineage>
        <taxon>Eukaryota</taxon>
        <taxon>Fungi</taxon>
        <taxon>Dikarya</taxon>
        <taxon>Ascomycota</taxon>
        <taxon>Pezizomycotina</taxon>
        <taxon>Eurotiomycetes</taxon>
        <taxon>Eurotiomycetidae</taxon>
        <taxon>Onygenales</taxon>
        <taxon>Ajellomycetaceae</taxon>
        <taxon>Paracoccidioides</taxon>
    </lineage>
</organism>
<dbReference type="RefSeq" id="XP_010761961.1">
    <property type="nucleotide sequence ID" value="XM_010763659.1"/>
</dbReference>
<proteinExistence type="predicted"/>